<reference evidence="1" key="1">
    <citation type="submission" date="2022-10" db="EMBL/GenBank/DDBJ databases">
        <title>Catenovulum adriacola sp. nov. isolated in the Harbour of Susak.</title>
        <authorList>
            <person name="Schoch T."/>
            <person name="Reich S.J."/>
            <person name="Stoeferle S."/>
            <person name="Flaiz M."/>
            <person name="Kazda M."/>
            <person name="Riedel C.U."/>
            <person name="Duerre P."/>
        </authorList>
    </citation>
    <scope>NUCLEOTIDE SEQUENCE</scope>
    <source>
        <strain evidence="1">TS8</strain>
        <plasmid evidence="1">pCadTS8_1</plasmid>
    </source>
</reference>
<evidence type="ECO:0000313" key="1">
    <source>
        <dbReference type="EMBL" id="WAJ71870.1"/>
    </source>
</evidence>
<organism evidence="1 2">
    <name type="scientific">Catenovulum adriaticum</name>
    <dbReference type="NCBI Taxonomy" id="2984846"/>
    <lineage>
        <taxon>Bacteria</taxon>
        <taxon>Pseudomonadati</taxon>
        <taxon>Pseudomonadota</taxon>
        <taxon>Gammaproteobacteria</taxon>
        <taxon>Alteromonadales</taxon>
        <taxon>Alteromonadaceae</taxon>
        <taxon>Catenovulum</taxon>
    </lineage>
</organism>
<proteinExistence type="predicted"/>
<gene>
    <name evidence="1" type="ORF">OLW01_14165</name>
</gene>
<protein>
    <submittedName>
        <fullName evidence="1">Uncharacterized protein</fullName>
    </submittedName>
</protein>
<sequence>MKIGNIILIGFVTAVSALIAAKYISNSTEPVKLVEKSFYCSGNSCEYIFELENTSNDQHSGIVHIHFRDNLGIGSYKSTASMLGTVEKSFMLKPNESVVISDIYKTDRQNINVYYAVSTNKT</sequence>
<geneLocation type="plasmid" evidence="1 2">
    <name>pCadTS8_1</name>
</geneLocation>
<name>A0ABY7AQP3_9ALTE</name>
<evidence type="ECO:0000313" key="2">
    <source>
        <dbReference type="Proteomes" id="UP001163726"/>
    </source>
</evidence>
<dbReference type="EMBL" id="CP109966">
    <property type="protein sequence ID" value="WAJ71870.1"/>
    <property type="molecule type" value="Genomic_DNA"/>
</dbReference>
<dbReference type="RefSeq" id="WP_268076592.1">
    <property type="nucleotide sequence ID" value="NZ_CP109966.1"/>
</dbReference>
<dbReference type="Proteomes" id="UP001163726">
    <property type="component" value="Plasmid pCadTS8_1"/>
</dbReference>
<keyword evidence="1" id="KW-0614">Plasmid</keyword>
<accession>A0ABY7AQP3</accession>
<keyword evidence="2" id="KW-1185">Reference proteome</keyword>